<evidence type="ECO:0008006" key="3">
    <source>
        <dbReference type="Google" id="ProtNLM"/>
    </source>
</evidence>
<reference evidence="2" key="2">
    <citation type="submission" date="2015-07" db="EMBL/GenBank/DDBJ databases">
        <title>The genome sequence of Plasmodium falciparum RAJ116.</title>
        <authorList>
            <consortium name="The Broad Institute Genome Sequencing Platform"/>
            <person name="Volkman S.K."/>
            <person name="Neafsey D.E."/>
            <person name="Dash A.P."/>
            <person name="Chitnis C.E."/>
            <person name="Hartl D.L."/>
            <person name="Young S.K."/>
            <person name="Kodira C.D."/>
            <person name="Zeng Q."/>
            <person name="Koehrsen M."/>
            <person name="Godfrey P."/>
            <person name="Alvarado L."/>
            <person name="Berlin A."/>
            <person name="Borenstein D."/>
            <person name="Chen Z."/>
            <person name="Engels R."/>
            <person name="Freedman E."/>
            <person name="Gellesch M."/>
            <person name="Goldberg J."/>
            <person name="Griggs A."/>
            <person name="Gujja S."/>
            <person name="Heiman D."/>
            <person name="Hepburn T."/>
            <person name="Howarth C."/>
            <person name="Jen D."/>
            <person name="Larson L."/>
            <person name="Lewis B."/>
            <person name="Mehta T."/>
            <person name="Park D."/>
            <person name="Pearson M."/>
            <person name="Roberts A."/>
            <person name="Saif S."/>
            <person name="Shea T."/>
            <person name="Shenoy N."/>
            <person name="Sisk P."/>
            <person name="Stolte C."/>
            <person name="Sykes S."/>
            <person name="Walk T."/>
            <person name="White J."/>
            <person name="Yandava C."/>
            <person name="Wirth D.F."/>
            <person name="Nusbaum C."/>
            <person name="Birren B."/>
        </authorList>
    </citation>
    <scope>NUCLEOTIDE SEQUENCE [LARGE SCALE GENOMIC DNA]</scope>
    <source>
        <strain evidence="2">RAJ116</strain>
    </source>
</reference>
<protein>
    <recommendedName>
        <fullName evidence="3">Voltage-dependent anion-selective channel protein</fullName>
    </recommendedName>
</protein>
<gene>
    <name evidence="1" type="ORF">PFLG_02037</name>
</gene>
<dbReference type="InterPro" id="IPR023614">
    <property type="entry name" value="Porin_dom_sf"/>
</dbReference>
<name>A0A0L0CYC8_PLAFA</name>
<dbReference type="Proteomes" id="UP000054566">
    <property type="component" value="Unassembled WGS sequence"/>
</dbReference>
<dbReference type="Gene3D" id="2.40.160.10">
    <property type="entry name" value="Porin"/>
    <property type="match status" value="1"/>
</dbReference>
<dbReference type="Pfam" id="PF01459">
    <property type="entry name" value="Porin_3"/>
    <property type="match status" value="1"/>
</dbReference>
<organism evidence="1 2">
    <name type="scientific">Plasmodium falciparum RAJ116</name>
    <dbReference type="NCBI Taxonomy" id="580058"/>
    <lineage>
        <taxon>Eukaryota</taxon>
        <taxon>Sar</taxon>
        <taxon>Alveolata</taxon>
        <taxon>Apicomplexa</taxon>
        <taxon>Aconoidasida</taxon>
        <taxon>Haemosporida</taxon>
        <taxon>Plasmodiidae</taxon>
        <taxon>Plasmodium</taxon>
        <taxon>Plasmodium (Laverania)</taxon>
    </lineage>
</organism>
<accession>A0A0L0CYC8</accession>
<dbReference type="InterPro" id="IPR027246">
    <property type="entry name" value="Porin_Euk/Tom40"/>
</dbReference>
<dbReference type="GO" id="GO:0055085">
    <property type="term" value="P:transmembrane transport"/>
    <property type="evidence" value="ECO:0007669"/>
    <property type="project" value="InterPro"/>
</dbReference>
<proteinExistence type="predicted"/>
<dbReference type="OrthoDB" id="7827681at2759"/>
<dbReference type="EMBL" id="GG664473">
    <property type="protein sequence ID" value="KNC37328.1"/>
    <property type="molecule type" value="Genomic_DNA"/>
</dbReference>
<evidence type="ECO:0000313" key="1">
    <source>
        <dbReference type="EMBL" id="KNC37328.1"/>
    </source>
</evidence>
<evidence type="ECO:0000313" key="2">
    <source>
        <dbReference type="Proteomes" id="UP000054566"/>
    </source>
</evidence>
<dbReference type="GO" id="GO:0005741">
    <property type="term" value="C:mitochondrial outer membrane"/>
    <property type="evidence" value="ECO:0007669"/>
    <property type="project" value="InterPro"/>
</dbReference>
<dbReference type="AlphaFoldDB" id="A0A0L0CYC8"/>
<sequence length="73" mass="8317">MEKKANINVASIWYLDNKNTFVKTKISNDTKVALSLTHKYNEFVTITLGSQVDISKMSLPDNTKFGMKLYLKS</sequence>
<reference evidence="2" key="1">
    <citation type="submission" date="2015-07" db="EMBL/GenBank/DDBJ databases">
        <title>Annotation of Plasmodium falciparum RAJ116.</title>
        <authorList>
            <consortium name="The Broad Institute Genome Sequencing Platform"/>
            <person name="Volkman S.K."/>
            <person name="Neafsey D.E."/>
            <person name="Dash A.P."/>
            <person name="Chitnis C.E."/>
            <person name="Hartl D.L."/>
            <person name="Young S.K."/>
            <person name="Zeng Q."/>
            <person name="Koehrsen M."/>
            <person name="Alvarado L."/>
            <person name="Berlin A."/>
            <person name="Borenstein D."/>
            <person name="Chapman S.B."/>
            <person name="Chen Z."/>
            <person name="Engels R."/>
            <person name="Freedman E."/>
            <person name="Gellesch M."/>
            <person name="Goldberg J."/>
            <person name="Griggs A."/>
            <person name="Gujja S."/>
            <person name="Heilman E.R."/>
            <person name="Heiman D.I."/>
            <person name="Howarth C."/>
            <person name="Jen D."/>
            <person name="Larson L."/>
            <person name="Mehta T."/>
            <person name="Neiman D."/>
            <person name="Park D."/>
            <person name="Pearson M."/>
            <person name="Roberts A."/>
            <person name="Saif S."/>
            <person name="Shea T."/>
            <person name="Shenoy N."/>
            <person name="Sisk P."/>
            <person name="Stolte C."/>
            <person name="Sykes S."/>
            <person name="Walk T."/>
            <person name="White J."/>
            <person name="Yandava C."/>
            <person name="Haas B."/>
            <person name="Henn M.R."/>
            <person name="Nusbaum C."/>
            <person name="Birren B."/>
        </authorList>
    </citation>
    <scope>NUCLEOTIDE SEQUENCE [LARGE SCALE GENOMIC DNA]</scope>
    <source>
        <strain evidence="2">RAJ116</strain>
    </source>
</reference>